<dbReference type="InterPro" id="IPR001991">
    <property type="entry name" value="Na-dicarboxylate_symporter"/>
</dbReference>
<evidence type="ECO:0000256" key="4">
    <source>
        <dbReference type="ARBA" id="ARBA00022692"/>
    </source>
</evidence>
<evidence type="ECO:0000256" key="8">
    <source>
        <dbReference type="SAM" id="Phobius"/>
    </source>
</evidence>
<dbReference type="AlphaFoldDB" id="A0A1M5GM75"/>
<dbReference type="Proteomes" id="UP000183988">
    <property type="component" value="Unassembled WGS sequence"/>
</dbReference>
<protein>
    <submittedName>
        <fullName evidence="9">Sodium:dicarboxylate symporter family protein</fullName>
    </submittedName>
</protein>
<evidence type="ECO:0000256" key="2">
    <source>
        <dbReference type="ARBA" id="ARBA00022448"/>
    </source>
</evidence>
<keyword evidence="7 8" id="KW-0472">Membrane</keyword>
<name>A0A1M5GM75_9BACI</name>
<feature type="transmembrane region" description="Helical" evidence="8">
    <location>
        <begin position="143"/>
        <end position="161"/>
    </location>
</feature>
<reference evidence="9 10" key="1">
    <citation type="submission" date="2016-11" db="EMBL/GenBank/DDBJ databases">
        <authorList>
            <person name="Jaros S."/>
            <person name="Januszkiewicz K."/>
            <person name="Wedrychowicz H."/>
        </authorList>
    </citation>
    <scope>NUCLEOTIDE SEQUENCE [LARGE SCALE GENOMIC DNA]</scope>
    <source>
        <strain evidence="9 10">IBRC-M 10683</strain>
    </source>
</reference>
<dbReference type="PROSITE" id="PS00713">
    <property type="entry name" value="NA_DICARBOXYL_SYMP_1"/>
    <property type="match status" value="1"/>
</dbReference>
<dbReference type="EMBL" id="FQVW01000013">
    <property type="protein sequence ID" value="SHG04890.1"/>
    <property type="molecule type" value="Genomic_DNA"/>
</dbReference>
<proteinExistence type="predicted"/>
<organism evidence="9 10">
    <name type="scientific">Ornithinibacillus halophilus</name>
    <dbReference type="NCBI Taxonomy" id="930117"/>
    <lineage>
        <taxon>Bacteria</taxon>
        <taxon>Bacillati</taxon>
        <taxon>Bacillota</taxon>
        <taxon>Bacilli</taxon>
        <taxon>Bacillales</taxon>
        <taxon>Bacillaceae</taxon>
        <taxon>Ornithinibacillus</taxon>
    </lineage>
</organism>
<evidence type="ECO:0000256" key="6">
    <source>
        <dbReference type="ARBA" id="ARBA00022989"/>
    </source>
</evidence>
<sequence>MKKMSLSTKVFIGFVIGIVAALIFGEKVTVVKPFGDLFLNLIKMIVVPLVFFSIVSGITSMSSFQKLRRLGSKVFLFYIVTTIFAGIIGISVANIFSPGSSINLEELSLSTEGYEEQGTPSVLDTLVSMVPTNPISSLVEGNLMQIIIFSIFIGVAMVILGDKASTMKKFFDNGTEVMYKVTGMVMKYSPIGVAALIATTVGEYGASVLGA</sequence>
<keyword evidence="3" id="KW-1003">Cell membrane</keyword>
<dbReference type="PRINTS" id="PR00173">
    <property type="entry name" value="EDTRNSPORT"/>
</dbReference>
<evidence type="ECO:0000313" key="9">
    <source>
        <dbReference type="EMBL" id="SHG04890.1"/>
    </source>
</evidence>
<dbReference type="InterPro" id="IPR018107">
    <property type="entry name" value="Na-dicarboxylate_symporter_CS"/>
</dbReference>
<dbReference type="OrthoDB" id="9768885at2"/>
<evidence type="ECO:0000313" key="10">
    <source>
        <dbReference type="Proteomes" id="UP000183988"/>
    </source>
</evidence>
<comment type="subcellular location">
    <subcellularLocation>
        <location evidence="1">Cell membrane</location>
        <topology evidence="1">Multi-pass membrane protein</topology>
    </subcellularLocation>
</comment>
<dbReference type="GO" id="GO:0046942">
    <property type="term" value="P:carboxylic acid transport"/>
    <property type="evidence" value="ECO:0007669"/>
    <property type="project" value="UniProtKB-ARBA"/>
</dbReference>
<dbReference type="GO" id="GO:0005886">
    <property type="term" value="C:plasma membrane"/>
    <property type="evidence" value="ECO:0007669"/>
    <property type="project" value="UniProtKB-SubCell"/>
</dbReference>
<evidence type="ECO:0000256" key="5">
    <source>
        <dbReference type="ARBA" id="ARBA00022847"/>
    </source>
</evidence>
<dbReference type="Gene3D" id="1.10.3860.10">
    <property type="entry name" value="Sodium:dicarboxylate symporter"/>
    <property type="match status" value="1"/>
</dbReference>
<dbReference type="InterPro" id="IPR036458">
    <property type="entry name" value="Na:dicarbo_symporter_sf"/>
</dbReference>
<evidence type="ECO:0000256" key="7">
    <source>
        <dbReference type="ARBA" id="ARBA00023136"/>
    </source>
</evidence>
<keyword evidence="10" id="KW-1185">Reference proteome</keyword>
<keyword evidence="5" id="KW-0769">Symport</keyword>
<keyword evidence="4 8" id="KW-0812">Transmembrane</keyword>
<feature type="transmembrane region" description="Helical" evidence="8">
    <location>
        <begin position="41"/>
        <end position="62"/>
    </location>
</feature>
<accession>A0A1M5GM75</accession>
<evidence type="ECO:0000256" key="1">
    <source>
        <dbReference type="ARBA" id="ARBA00004651"/>
    </source>
</evidence>
<dbReference type="PANTHER" id="PTHR42865:SF7">
    <property type="entry name" value="PROTON_GLUTAMATE-ASPARTATE SYMPORTER"/>
    <property type="match status" value="1"/>
</dbReference>
<dbReference type="Pfam" id="PF00375">
    <property type="entry name" value="SDF"/>
    <property type="match status" value="1"/>
</dbReference>
<evidence type="ECO:0000256" key="3">
    <source>
        <dbReference type="ARBA" id="ARBA00022475"/>
    </source>
</evidence>
<keyword evidence="6 8" id="KW-1133">Transmembrane helix</keyword>
<dbReference type="STRING" id="930117.SAMN05216225_101372"/>
<dbReference type="SUPFAM" id="SSF118215">
    <property type="entry name" value="Proton glutamate symport protein"/>
    <property type="match status" value="1"/>
</dbReference>
<keyword evidence="2" id="KW-0813">Transport</keyword>
<feature type="transmembrane region" description="Helical" evidence="8">
    <location>
        <begin position="74"/>
        <end position="96"/>
    </location>
</feature>
<gene>
    <name evidence="9" type="ORF">SAMN05216225_101372</name>
</gene>
<dbReference type="GO" id="GO:0015293">
    <property type="term" value="F:symporter activity"/>
    <property type="evidence" value="ECO:0007669"/>
    <property type="project" value="UniProtKB-KW"/>
</dbReference>
<dbReference type="PANTHER" id="PTHR42865">
    <property type="entry name" value="PROTON/GLUTAMATE-ASPARTATE SYMPORTER"/>
    <property type="match status" value="1"/>
</dbReference>